<evidence type="ECO:0000313" key="2">
    <source>
        <dbReference type="Proteomes" id="UP000249762"/>
    </source>
</evidence>
<dbReference type="AlphaFoldDB" id="A0A328PJY1"/>
<gene>
    <name evidence="1" type="ORF">DNK47_01475</name>
</gene>
<dbReference type="EMBL" id="QKVO01000003">
    <property type="protein sequence ID" value="RAO95142.1"/>
    <property type="molecule type" value="Genomic_DNA"/>
</dbReference>
<dbReference type="OrthoDB" id="9828333at2"/>
<accession>A0A328PJY1</accession>
<organism evidence="1 2">
    <name type="scientific">Mycoplasma wenyonii</name>
    <dbReference type="NCBI Taxonomy" id="65123"/>
    <lineage>
        <taxon>Bacteria</taxon>
        <taxon>Bacillati</taxon>
        <taxon>Mycoplasmatota</taxon>
        <taxon>Mollicutes</taxon>
        <taxon>Mycoplasmataceae</taxon>
        <taxon>Mycoplasma</taxon>
    </lineage>
</organism>
<comment type="caution">
    <text evidence="1">The sequence shown here is derived from an EMBL/GenBank/DDBJ whole genome shotgun (WGS) entry which is preliminary data.</text>
</comment>
<evidence type="ECO:0000313" key="1">
    <source>
        <dbReference type="EMBL" id="RAO95142.1"/>
    </source>
</evidence>
<sequence length="188" mass="20819">MPVGTKLLTGLPIVTGISAYPLAVVVKNQGLKVELKEEVPPPATAPITSPISSGPALVQETIKKLFEAGYSDCTLINGYRGPGVLYVCSFQKTDGAYTPTFFYYNKKDISRPIKDRFRKVTYISTKQGNSGVRLEDGETIKFTGRMYPFWMSKMSGELYPETNCTIDKQAESSKLTCKGHVMNQNQEK</sequence>
<proteinExistence type="predicted"/>
<protein>
    <submittedName>
        <fullName evidence="1">Uncharacterized protein</fullName>
    </submittedName>
</protein>
<keyword evidence="2" id="KW-1185">Reference proteome</keyword>
<dbReference type="Proteomes" id="UP000249762">
    <property type="component" value="Unassembled WGS sequence"/>
</dbReference>
<reference evidence="2" key="1">
    <citation type="submission" date="2018-06" db="EMBL/GenBank/DDBJ databases">
        <authorList>
            <person name="Martinez Ocampo F."/>
            <person name="Quiroz Castaneda R.E."/>
            <person name="Rojas Lopez X."/>
        </authorList>
    </citation>
    <scope>NUCLEOTIDE SEQUENCE [LARGE SCALE GENOMIC DNA]</scope>
    <source>
        <strain evidence="2">INIFAP02</strain>
    </source>
</reference>
<name>A0A328PJY1_9MOLU</name>
<dbReference type="RefSeq" id="WP_112665293.1">
    <property type="nucleotide sequence ID" value="NZ_QKVO01000003.1"/>
</dbReference>